<dbReference type="AlphaFoldDB" id="A0A2P4Q1X2"/>
<gene>
    <name evidence="1" type="ORF">GLOIN_2v1774525</name>
</gene>
<comment type="caution">
    <text evidence="1">The sequence shown here is derived from an EMBL/GenBank/DDBJ whole genome shotgun (WGS) entry which is preliminary data.</text>
</comment>
<proteinExistence type="predicted"/>
<dbReference type="Proteomes" id="UP000018888">
    <property type="component" value="Unassembled WGS sequence"/>
</dbReference>
<organism evidence="1 2">
    <name type="scientific">Rhizophagus irregularis (strain DAOM 181602 / DAOM 197198 / MUCL 43194)</name>
    <name type="common">Arbuscular mycorrhizal fungus</name>
    <name type="synonym">Glomus intraradices</name>
    <dbReference type="NCBI Taxonomy" id="747089"/>
    <lineage>
        <taxon>Eukaryota</taxon>
        <taxon>Fungi</taxon>
        <taxon>Fungi incertae sedis</taxon>
        <taxon>Mucoromycota</taxon>
        <taxon>Glomeromycotina</taxon>
        <taxon>Glomeromycetes</taxon>
        <taxon>Glomerales</taxon>
        <taxon>Glomeraceae</taxon>
        <taxon>Rhizophagus</taxon>
    </lineage>
</organism>
<sequence>MAAFYGNPTENFKASFHWLTLFIKRYKLSLCQRIKADQRIIGIISTALEKRSPLNLEHLKKSVKSKFRESDFDLVVILGRLTNIYQPLNVAIKPFKNNLRKEWHLWMANSGAGETAAGNL</sequence>
<keyword evidence="2" id="KW-1185">Reference proteome</keyword>
<reference evidence="1 2" key="2">
    <citation type="journal article" date="2018" name="New Phytol.">
        <title>High intraspecific genome diversity in the model arbuscular mycorrhizal symbiont Rhizophagus irregularis.</title>
        <authorList>
            <person name="Chen E.C.H."/>
            <person name="Morin E."/>
            <person name="Beaudet D."/>
            <person name="Noel J."/>
            <person name="Yildirir G."/>
            <person name="Ndikumana S."/>
            <person name="Charron P."/>
            <person name="St-Onge C."/>
            <person name="Giorgi J."/>
            <person name="Kruger M."/>
            <person name="Marton T."/>
            <person name="Ropars J."/>
            <person name="Grigoriev I.V."/>
            <person name="Hainaut M."/>
            <person name="Henrissat B."/>
            <person name="Roux C."/>
            <person name="Martin F."/>
            <person name="Corradi N."/>
        </authorList>
    </citation>
    <scope>NUCLEOTIDE SEQUENCE [LARGE SCALE GENOMIC DNA]</scope>
    <source>
        <strain evidence="1 2">DAOM 197198</strain>
    </source>
</reference>
<evidence type="ECO:0008006" key="3">
    <source>
        <dbReference type="Google" id="ProtNLM"/>
    </source>
</evidence>
<protein>
    <recommendedName>
        <fullName evidence="3">HTH CENPB-type domain-containing protein</fullName>
    </recommendedName>
</protein>
<evidence type="ECO:0000313" key="1">
    <source>
        <dbReference type="EMBL" id="POG71659.1"/>
    </source>
</evidence>
<dbReference type="EMBL" id="AUPC02000105">
    <property type="protein sequence ID" value="POG71659.1"/>
    <property type="molecule type" value="Genomic_DNA"/>
</dbReference>
<accession>A0A2P4Q1X2</accession>
<name>A0A2P4Q1X2_RHIID</name>
<evidence type="ECO:0000313" key="2">
    <source>
        <dbReference type="Proteomes" id="UP000018888"/>
    </source>
</evidence>
<reference evidence="1 2" key="1">
    <citation type="journal article" date="2013" name="Proc. Natl. Acad. Sci. U.S.A.">
        <title>Genome of an arbuscular mycorrhizal fungus provides insight into the oldest plant symbiosis.</title>
        <authorList>
            <person name="Tisserant E."/>
            <person name="Malbreil M."/>
            <person name="Kuo A."/>
            <person name="Kohler A."/>
            <person name="Symeonidi A."/>
            <person name="Balestrini R."/>
            <person name="Charron P."/>
            <person name="Duensing N."/>
            <person name="Frei Dit Frey N."/>
            <person name="Gianinazzi-Pearson V."/>
            <person name="Gilbert L.B."/>
            <person name="Handa Y."/>
            <person name="Herr J.R."/>
            <person name="Hijri M."/>
            <person name="Koul R."/>
            <person name="Kawaguchi M."/>
            <person name="Krajinski F."/>
            <person name="Lammers P.J."/>
            <person name="Masclaux F.G."/>
            <person name="Murat C."/>
            <person name="Morin E."/>
            <person name="Ndikumana S."/>
            <person name="Pagni M."/>
            <person name="Petitpierre D."/>
            <person name="Requena N."/>
            <person name="Rosikiewicz P."/>
            <person name="Riley R."/>
            <person name="Saito K."/>
            <person name="San Clemente H."/>
            <person name="Shapiro H."/>
            <person name="van Tuinen D."/>
            <person name="Becard G."/>
            <person name="Bonfante P."/>
            <person name="Paszkowski U."/>
            <person name="Shachar-Hill Y.Y."/>
            <person name="Tuskan G.A."/>
            <person name="Young P.W."/>
            <person name="Sanders I.R."/>
            <person name="Henrissat B."/>
            <person name="Rensing S.A."/>
            <person name="Grigoriev I.V."/>
            <person name="Corradi N."/>
            <person name="Roux C."/>
            <person name="Martin F."/>
        </authorList>
    </citation>
    <scope>NUCLEOTIDE SEQUENCE [LARGE SCALE GENOMIC DNA]</scope>
    <source>
        <strain evidence="1 2">DAOM 197198</strain>
    </source>
</reference>